<keyword evidence="3" id="KW-1185">Reference proteome</keyword>
<dbReference type="EMBL" id="SSOB01000034">
    <property type="protein sequence ID" value="THF75121.1"/>
    <property type="molecule type" value="Genomic_DNA"/>
</dbReference>
<feature type="transmembrane region" description="Helical" evidence="1">
    <location>
        <begin position="149"/>
        <end position="169"/>
    </location>
</feature>
<accession>A0A4S4BKS3</accession>
<organism evidence="2 3">
    <name type="scientific">Cohnella fermenti</name>
    <dbReference type="NCBI Taxonomy" id="2565925"/>
    <lineage>
        <taxon>Bacteria</taxon>
        <taxon>Bacillati</taxon>
        <taxon>Bacillota</taxon>
        <taxon>Bacilli</taxon>
        <taxon>Bacillales</taxon>
        <taxon>Paenibacillaceae</taxon>
        <taxon>Cohnella</taxon>
    </lineage>
</organism>
<protein>
    <submittedName>
        <fullName evidence="2">Uncharacterized protein</fullName>
    </submittedName>
</protein>
<evidence type="ECO:0000313" key="2">
    <source>
        <dbReference type="EMBL" id="THF75121.1"/>
    </source>
</evidence>
<feature type="transmembrane region" description="Helical" evidence="1">
    <location>
        <begin position="218"/>
        <end position="241"/>
    </location>
</feature>
<dbReference type="RefSeq" id="WP_136372133.1">
    <property type="nucleotide sequence ID" value="NZ_SSOB01000034.1"/>
</dbReference>
<keyword evidence="1" id="KW-0472">Membrane</keyword>
<sequence>MMERDQFAYLVRHELKLETRRLARGGWFWIYAAVIAVVILAALAIWGGEDALKPDYLLFACFAFPYFFCMLAYRMIKREWSDGTVGWWLSLPYSRLRLLSAKLVASFAQSMAISVLFFAAVAVLELYYAAVNGVGFAAFGRLLEQEGEYLLLLIVYSPMLLALGLLLGLLHKSSLKPLMPLFWILFGLSGNVFNFLGASAEIAEGRSWGLFDGTAPAWAWLAIPAFWLVGAALFSGAVNICKKHLIL</sequence>
<keyword evidence="1" id="KW-0812">Transmembrane</keyword>
<feature type="transmembrane region" description="Helical" evidence="1">
    <location>
        <begin position="56"/>
        <end position="73"/>
    </location>
</feature>
<proteinExistence type="predicted"/>
<name>A0A4S4BKS3_9BACL</name>
<gene>
    <name evidence="2" type="ORF">E6C55_22825</name>
</gene>
<dbReference type="Pfam" id="PF12730">
    <property type="entry name" value="ABC2_membrane_4"/>
    <property type="match status" value="1"/>
</dbReference>
<reference evidence="2 3" key="1">
    <citation type="submission" date="2019-04" db="EMBL/GenBank/DDBJ databases">
        <title>Cohnella sp. nov. isolated from preserved vegetables.</title>
        <authorList>
            <person name="Lin S.-Y."/>
            <person name="Hung M.-H."/>
            <person name="Young C.-C."/>
        </authorList>
    </citation>
    <scope>NUCLEOTIDE SEQUENCE [LARGE SCALE GENOMIC DNA]</scope>
    <source>
        <strain evidence="2 3">CC-MHH1044</strain>
    </source>
</reference>
<feature type="transmembrane region" description="Helical" evidence="1">
    <location>
        <begin position="181"/>
        <end position="198"/>
    </location>
</feature>
<dbReference type="AlphaFoldDB" id="A0A4S4BKS3"/>
<evidence type="ECO:0000256" key="1">
    <source>
        <dbReference type="SAM" id="Phobius"/>
    </source>
</evidence>
<dbReference type="Proteomes" id="UP000310636">
    <property type="component" value="Unassembled WGS sequence"/>
</dbReference>
<feature type="transmembrane region" description="Helical" evidence="1">
    <location>
        <begin position="103"/>
        <end position="129"/>
    </location>
</feature>
<feature type="transmembrane region" description="Helical" evidence="1">
    <location>
        <begin position="26"/>
        <end position="44"/>
    </location>
</feature>
<keyword evidence="1" id="KW-1133">Transmembrane helix</keyword>
<evidence type="ECO:0000313" key="3">
    <source>
        <dbReference type="Proteomes" id="UP000310636"/>
    </source>
</evidence>
<dbReference type="OrthoDB" id="2373063at2"/>
<comment type="caution">
    <text evidence="2">The sequence shown here is derived from an EMBL/GenBank/DDBJ whole genome shotgun (WGS) entry which is preliminary data.</text>
</comment>